<dbReference type="InterPro" id="IPR001557">
    <property type="entry name" value="L-lactate/malate_DH"/>
</dbReference>
<comment type="caution">
    <text evidence="12">The sequence shown here is derived from an EMBL/GenBank/DDBJ whole genome shotgun (WGS) entry which is preliminary data.</text>
</comment>
<feature type="modified residue" description="Phosphotyrosine" evidence="7">
    <location>
        <position position="243"/>
    </location>
</feature>
<dbReference type="GO" id="GO:0006089">
    <property type="term" value="P:lactate metabolic process"/>
    <property type="evidence" value="ECO:0007669"/>
    <property type="project" value="TreeGrafter"/>
</dbReference>
<dbReference type="InterPro" id="IPR015955">
    <property type="entry name" value="Lactate_DH/Glyco_Ohase_4_C"/>
</dbReference>
<comment type="subunit">
    <text evidence="7">Homotetramer.</text>
</comment>
<dbReference type="InterPro" id="IPR036291">
    <property type="entry name" value="NAD(P)-bd_dom_sf"/>
</dbReference>
<feature type="binding site" evidence="7">
    <location>
        <position position="190"/>
    </location>
    <ligand>
        <name>beta-D-fructose 1,6-bisphosphate</name>
        <dbReference type="ChEBI" id="CHEBI:32966"/>
        <note>allosteric activator</note>
    </ligand>
</feature>
<dbReference type="Gene3D" id="3.90.110.10">
    <property type="entry name" value="Lactate dehydrogenase/glycoside hydrolase, family 4, C-terminal"/>
    <property type="match status" value="1"/>
</dbReference>
<feature type="binding site" evidence="7">
    <location>
        <begin position="101"/>
        <end position="102"/>
    </location>
    <ligand>
        <name>NAD(+)</name>
        <dbReference type="ChEBI" id="CHEBI:57540"/>
    </ligand>
</feature>
<keyword evidence="7" id="KW-0597">Phosphoprotein</keyword>
<protein>
    <recommendedName>
        <fullName evidence="3 7">L-lactate dehydrogenase</fullName>
        <shortName evidence="7">L-LDH</shortName>
        <ecNumber evidence="3 7">1.1.1.27</ecNumber>
    </recommendedName>
</protein>
<keyword evidence="13" id="KW-1185">Reference proteome</keyword>
<feature type="binding site" evidence="7">
    <location>
        <position position="61"/>
    </location>
    <ligand>
        <name>NAD(+)</name>
        <dbReference type="ChEBI" id="CHEBI:57540"/>
    </ligand>
</feature>
<reference evidence="12 13" key="1">
    <citation type="submission" date="2020-08" db="EMBL/GenBank/DDBJ databases">
        <title>Sequencing the genomes of 1000 actinobacteria strains.</title>
        <authorList>
            <person name="Klenk H.-P."/>
        </authorList>
    </citation>
    <scope>NUCLEOTIDE SEQUENCE [LARGE SCALE GENOMIC DNA]</scope>
    <source>
        <strain evidence="12 13">DSM 19079</strain>
    </source>
</reference>
<dbReference type="InterPro" id="IPR011304">
    <property type="entry name" value="L-lactate_DH"/>
</dbReference>
<dbReference type="Gene3D" id="3.40.50.720">
    <property type="entry name" value="NAD(P)-binding Rossmann-like Domain"/>
    <property type="match status" value="1"/>
</dbReference>
<feature type="binding site" evidence="7 9">
    <location>
        <begin position="140"/>
        <end position="142"/>
    </location>
    <ligand>
        <name>NAD(+)</name>
        <dbReference type="ChEBI" id="CHEBI:57540"/>
    </ligand>
</feature>
<evidence type="ECO:0000313" key="12">
    <source>
        <dbReference type="EMBL" id="MBB4881715.1"/>
    </source>
</evidence>
<feature type="binding site" evidence="7">
    <location>
        <position position="110"/>
    </location>
    <ligand>
        <name>substrate</name>
    </ligand>
</feature>
<evidence type="ECO:0000259" key="10">
    <source>
        <dbReference type="Pfam" id="PF00056"/>
    </source>
</evidence>
<dbReference type="UniPathway" id="UPA00554">
    <property type="reaction ID" value="UER00611"/>
</dbReference>
<dbReference type="Pfam" id="PF00056">
    <property type="entry name" value="Ldh_1_N"/>
    <property type="match status" value="1"/>
</dbReference>
<feature type="binding site" evidence="7">
    <location>
        <position position="175"/>
    </location>
    <ligand>
        <name>beta-D-fructose 1,6-bisphosphate</name>
        <dbReference type="ChEBI" id="CHEBI:32966"/>
        <note>allosteric activator</note>
    </ligand>
</feature>
<dbReference type="InterPro" id="IPR018177">
    <property type="entry name" value="L-lactate_DH_AS"/>
</dbReference>
<name>A0A7W7L157_9MICC</name>
<feature type="binding site" evidence="7">
    <location>
        <begin position="142"/>
        <end position="145"/>
    </location>
    <ligand>
        <name>substrate</name>
    </ligand>
</feature>
<dbReference type="EC" id="1.1.1.27" evidence="3 7"/>
<evidence type="ECO:0000256" key="9">
    <source>
        <dbReference type="PIRSR" id="PIRSR000102-3"/>
    </source>
</evidence>
<dbReference type="EMBL" id="JACHMC010000001">
    <property type="protein sequence ID" value="MBB4881715.1"/>
    <property type="molecule type" value="Genomic_DNA"/>
</dbReference>
<feature type="binding site" evidence="9">
    <location>
        <begin position="31"/>
        <end position="36"/>
    </location>
    <ligand>
        <name>NAD(+)</name>
        <dbReference type="ChEBI" id="CHEBI:57540"/>
    </ligand>
</feature>
<keyword evidence="7" id="KW-0963">Cytoplasm</keyword>
<evidence type="ECO:0000256" key="5">
    <source>
        <dbReference type="ARBA" id="ARBA00023027"/>
    </source>
</evidence>
<evidence type="ECO:0000256" key="6">
    <source>
        <dbReference type="ARBA" id="ARBA00049258"/>
    </source>
</evidence>
<comment type="activity regulation">
    <text evidence="7">Allosterically activated by fructose 1,6-bisphosphate (FBP).</text>
</comment>
<dbReference type="Proteomes" id="UP000560081">
    <property type="component" value="Unassembled WGS sequence"/>
</dbReference>
<evidence type="ECO:0000313" key="13">
    <source>
        <dbReference type="Proteomes" id="UP000560081"/>
    </source>
</evidence>
<dbReference type="InterPro" id="IPR001236">
    <property type="entry name" value="Lactate/malate_DH_N"/>
</dbReference>
<comment type="caution">
    <text evidence="7">Lacks conserved residue(s) required for the propagation of feature annotation.</text>
</comment>
<comment type="similarity">
    <text evidence="2 7">Belongs to the LDH/MDH superfamily. LDH family.</text>
</comment>
<proteinExistence type="inferred from homology"/>
<dbReference type="PANTHER" id="PTHR43128:SF16">
    <property type="entry name" value="L-LACTATE DEHYDROGENASE"/>
    <property type="match status" value="1"/>
</dbReference>
<comment type="catalytic activity">
    <reaction evidence="6 7">
        <text>(S)-lactate + NAD(+) = pyruvate + NADH + H(+)</text>
        <dbReference type="Rhea" id="RHEA:23444"/>
        <dbReference type="ChEBI" id="CHEBI:15361"/>
        <dbReference type="ChEBI" id="CHEBI:15378"/>
        <dbReference type="ChEBI" id="CHEBI:16651"/>
        <dbReference type="ChEBI" id="CHEBI:57540"/>
        <dbReference type="ChEBI" id="CHEBI:57945"/>
        <dbReference type="EC" id="1.1.1.27"/>
    </reaction>
</comment>
<dbReference type="PIRSF" id="PIRSF000102">
    <property type="entry name" value="Lac_mal_DH"/>
    <property type="match status" value="1"/>
</dbReference>
<evidence type="ECO:0000256" key="8">
    <source>
        <dbReference type="PIRSR" id="PIRSR000102-1"/>
    </source>
</evidence>
<feature type="domain" description="Lactate/malate dehydrogenase C-terminal" evidence="11">
    <location>
        <begin position="167"/>
        <end position="328"/>
    </location>
</feature>
<organism evidence="12 13">
    <name type="scientific">Micrococcus flavus</name>
    <dbReference type="NCBI Taxonomy" id="384602"/>
    <lineage>
        <taxon>Bacteria</taxon>
        <taxon>Bacillati</taxon>
        <taxon>Actinomycetota</taxon>
        <taxon>Actinomycetes</taxon>
        <taxon>Micrococcales</taxon>
        <taxon>Micrococcaceae</taxon>
        <taxon>Micrococcus</taxon>
    </lineage>
</organism>
<feature type="active site" description="Proton acceptor" evidence="7 8">
    <location>
        <position position="197"/>
    </location>
</feature>
<gene>
    <name evidence="7" type="primary">ldh</name>
    <name evidence="12" type="ORF">BJ976_000066</name>
</gene>
<feature type="binding site" evidence="7 9">
    <location>
        <position position="56"/>
    </location>
    <ligand>
        <name>NAD(+)</name>
        <dbReference type="ChEBI" id="CHEBI:57540"/>
    </ligand>
</feature>
<dbReference type="CDD" id="cd05292">
    <property type="entry name" value="LDH_2"/>
    <property type="match status" value="1"/>
</dbReference>
<dbReference type="HAMAP" id="MF_00488">
    <property type="entry name" value="Lactate_dehydrog"/>
    <property type="match status" value="1"/>
</dbReference>
<feature type="binding site" evidence="7">
    <location>
        <position position="165"/>
    </location>
    <ligand>
        <name>NAD(+)</name>
        <dbReference type="ChEBI" id="CHEBI:57540"/>
    </ligand>
</feature>
<feature type="binding site" evidence="7">
    <location>
        <position position="252"/>
    </location>
    <ligand>
        <name>substrate</name>
    </ligand>
</feature>
<dbReference type="GO" id="GO:0006096">
    <property type="term" value="P:glycolytic process"/>
    <property type="evidence" value="ECO:0007669"/>
    <property type="project" value="UniProtKB-UniRule"/>
</dbReference>
<dbReference type="Pfam" id="PF02866">
    <property type="entry name" value="Ldh_1_C"/>
    <property type="match status" value="1"/>
</dbReference>
<feature type="binding site" evidence="7">
    <location>
        <position position="104"/>
    </location>
    <ligand>
        <name>substrate</name>
    </ligand>
</feature>
<comment type="function">
    <text evidence="7">Catalyzes the conversion of lactate to pyruvate.</text>
</comment>
<dbReference type="SUPFAM" id="SSF51735">
    <property type="entry name" value="NAD(P)-binding Rossmann-fold domains"/>
    <property type="match status" value="1"/>
</dbReference>
<keyword evidence="4 7" id="KW-0560">Oxidoreductase</keyword>
<keyword evidence="7" id="KW-0021">Allosteric enzyme</keyword>
<dbReference type="PANTHER" id="PTHR43128">
    <property type="entry name" value="L-2-HYDROXYCARBOXYLATE DEHYDROGENASE (NAD(P)(+))"/>
    <property type="match status" value="1"/>
</dbReference>
<evidence type="ECO:0000256" key="2">
    <source>
        <dbReference type="ARBA" id="ARBA00006054"/>
    </source>
</evidence>
<dbReference type="AlphaFoldDB" id="A0A7W7L157"/>
<feature type="binding site" evidence="7">
    <location>
        <position position="123"/>
    </location>
    <ligand>
        <name>NAD(+)</name>
        <dbReference type="ChEBI" id="CHEBI:57540"/>
    </ligand>
</feature>
<dbReference type="GO" id="GO:0005737">
    <property type="term" value="C:cytoplasm"/>
    <property type="evidence" value="ECO:0007669"/>
    <property type="project" value="UniProtKB-SubCell"/>
</dbReference>
<evidence type="ECO:0000256" key="3">
    <source>
        <dbReference type="ARBA" id="ARBA00012967"/>
    </source>
</evidence>
<accession>A0A7W7L157</accession>
<keyword evidence="5 7" id="KW-0520">NAD</keyword>
<comment type="subcellular location">
    <subcellularLocation>
        <location evidence="7">Cytoplasm</location>
    </subcellularLocation>
</comment>
<evidence type="ECO:0000256" key="1">
    <source>
        <dbReference type="ARBA" id="ARBA00004843"/>
    </source>
</evidence>
<dbReference type="SUPFAM" id="SSF56327">
    <property type="entry name" value="LDH C-terminal domain-like"/>
    <property type="match status" value="1"/>
</dbReference>
<dbReference type="PROSITE" id="PS00064">
    <property type="entry name" value="L_LDH"/>
    <property type="match status" value="1"/>
</dbReference>
<comment type="pathway">
    <text evidence="1 7">Fermentation; pyruvate fermentation to lactate; (S)-lactate from pyruvate: step 1/1.</text>
</comment>
<dbReference type="PRINTS" id="PR00086">
    <property type="entry name" value="LLDHDRGNASE"/>
</dbReference>
<feature type="binding site" evidence="7">
    <location>
        <begin position="170"/>
        <end position="173"/>
    </location>
    <ligand>
        <name>substrate</name>
    </ligand>
</feature>
<evidence type="ECO:0000256" key="7">
    <source>
        <dbReference type="HAMAP-Rule" id="MF_00488"/>
    </source>
</evidence>
<dbReference type="GO" id="GO:0004459">
    <property type="term" value="F:L-lactate dehydrogenase (NAD+) activity"/>
    <property type="evidence" value="ECO:0007669"/>
    <property type="project" value="UniProtKB-UniRule"/>
</dbReference>
<dbReference type="InterPro" id="IPR022383">
    <property type="entry name" value="Lactate/malate_DH_C"/>
</dbReference>
<feature type="binding site" evidence="7">
    <location>
        <position position="35"/>
    </location>
    <ligand>
        <name>NAD(+)</name>
        <dbReference type="ChEBI" id="CHEBI:57540"/>
    </ligand>
</feature>
<evidence type="ECO:0000259" key="11">
    <source>
        <dbReference type="Pfam" id="PF02866"/>
    </source>
</evidence>
<feature type="binding site" evidence="9">
    <location>
        <position position="117"/>
    </location>
    <ligand>
        <name>NAD(+)</name>
        <dbReference type="ChEBI" id="CHEBI:57540"/>
    </ligand>
</feature>
<feature type="domain" description="Lactate/malate dehydrogenase N-terminal" evidence="10">
    <location>
        <begin position="26"/>
        <end position="164"/>
    </location>
</feature>
<sequence length="335" mass="35000">MSLSDAAVPMPLDDARPASPALRHRKVGVIGAGAVGTAICYSTLIRGVAREVALYDIDGPKVRAEVLDLAHGTAFTSTTQMTGGDDPAVLADAEVVVITAGAKQKPGQTRLDLAEANIAILRTLLPTVQSVAPDALIVLVSNPVDVLTLAAQRITGLPAGRVIGSGTLLDTSRLRWQLASRVHVHPSSVHAVILGEHGDTEFPVWSSASIGPTPLLAWPDADAPAFTREELDGIAHEVTHAAYEVIQGKGATNYAIGVATTRLLEAILRDQHAILPVSTVMDGVMGLADVALSLPSVVGRAGVERVLPVELDEDERARLATSAETLRTVAAQFGF</sequence>
<dbReference type="NCBIfam" id="TIGR01771">
    <property type="entry name" value="L-LDH-NAD"/>
    <property type="match status" value="1"/>
</dbReference>
<evidence type="ECO:0000256" key="4">
    <source>
        <dbReference type="ARBA" id="ARBA00023002"/>
    </source>
</evidence>